<dbReference type="GO" id="GO:0005829">
    <property type="term" value="C:cytosol"/>
    <property type="evidence" value="ECO:0007669"/>
    <property type="project" value="TreeGrafter"/>
</dbReference>
<keyword evidence="1" id="KW-0378">Hydrolase</keyword>
<dbReference type="InterPro" id="IPR023198">
    <property type="entry name" value="PGP-like_dom2"/>
</dbReference>
<dbReference type="PANTHER" id="PTHR43434:SF19">
    <property type="entry name" value="PHOSPHONOACETALDEHYDE HYDROLASE"/>
    <property type="match status" value="1"/>
</dbReference>
<evidence type="ECO:0000313" key="1">
    <source>
        <dbReference type="EMBL" id="MBK1835445.1"/>
    </source>
</evidence>
<dbReference type="Gene3D" id="3.40.50.1000">
    <property type="entry name" value="HAD superfamily/HAD-like"/>
    <property type="match status" value="1"/>
</dbReference>
<name>A0A934VNV8_9BACT</name>
<protein>
    <submittedName>
        <fullName evidence="1">Phosphonatase-like hydrolase</fullName>
    </submittedName>
</protein>
<gene>
    <name evidence="1" type="ORF">JIN78_15350</name>
</gene>
<dbReference type="GO" id="GO:0008967">
    <property type="term" value="F:phosphoglycolate phosphatase activity"/>
    <property type="evidence" value="ECO:0007669"/>
    <property type="project" value="TreeGrafter"/>
</dbReference>
<dbReference type="SFLD" id="SFLDG01135">
    <property type="entry name" value="C1.5.6:_HAD__Beta-PGM__Phospha"/>
    <property type="match status" value="1"/>
</dbReference>
<dbReference type="GO" id="GO:0006281">
    <property type="term" value="P:DNA repair"/>
    <property type="evidence" value="ECO:0007669"/>
    <property type="project" value="TreeGrafter"/>
</dbReference>
<dbReference type="Gene3D" id="1.10.150.240">
    <property type="entry name" value="Putative phosphatase, domain 2"/>
    <property type="match status" value="1"/>
</dbReference>
<dbReference type="InterPro" id="IPR023214">
    <property type="entry name" value="HAD_sf"/>
</dbReference>
<dbReference type="InterPro" id="IPR050155">
    <property type="entry name" value="HAD-like_hydrolase_sf"/>
</dbReference>
<dbReference type="InterPro" id="IPR022468">
    <property type="entry name" value="PhnX-like"/>
</dbReference>
<dbReference type="AlphaFoldDB" id="A0A934VNV8"/>
<proteinExistence type="predicted"/>
<dbReference type="SFLD" id="SFLDS00003">
    <property type="entry name" value="Haloacid_Dehalogenase"/>
    <property type="match status" value="1"/>
</dbReference>
<dbReference type="PANTHER" id="PTHR43434">
    <property type="entry name" value="PHOSPHOGLYCOLATE PHOSPHATASE"/>
    <property type="match status" value="1"/>
</dbReference>
<dbReference type="Proteomes" id="UP000604083">
    <property type="component" value="Unassembled WGS sequence"/>
</dbReference>
<reference evidence="1" key="1">
    <citation type="submission" date="2021-01" db="EMBL/GenBank/DDBJ databases">
        <title>Modified the classification status of verrucomicrobia.</title>
        <authorList>
            <person name="Feng X."/>
        </authorList>
    </citation>
    <scope>NUCLEOTIDE SEQUENCE</scope>
    <source>
        <strain evidence="1">KCTC 12986</strain>
    </source>
</reference>
<dbReference type="NCBIfam" id="TIGR03351">
    <property type="entry name" value="PhnX-like"/>
    <property type="match status" value="1"/>
</dbReference>
<dbReference type="SUPFAM" id="SSF56784">
    <property type="entry name" value="HAD-like"/>
    <property type="match status" value="1"/>
</dbReference>
<dbReference type="SFLD" id="SFLDG01129">
    <property type="entry name" value="C1.5:_HAD__Beta-PGM__Phosphata"/>
    <property type="match status" value="1"/>
</dbReference>
<sequence length="224" mass="23758">MKVELVVFDMAGTTVDEDNVVYKTVQSTLTEAGYQVSQEQVLAAGAGKEKSQAIHDVLTLVGPAPSDETVQALFANFQKNLARAYQELDVREQPGAAACFATLRAAGVKVVLNTGYNRATAEGLLAKLDWQIGRDLDDLVTASDVARGRPHGDMIELAMSRQGLSDPAKVAKIGDSAIDIEEGHRAHCGFTFGITTGAQTREQLTAARPTAIVASLAEMTALLA</sequence>
<dbReference type="InterPro" id="IPR036412">
    <property type="entry name" value="HAD-like_sf"/>
</dbReference>
<dbReference type="Pfam" id="PF00702">
    <property type="entry name" value="Hydrolase"/>
    <property type="match status" value="1"/>
</dbReference>
<comment type="caution">
    <text evidence="1">The sequence shown here is derived from an EMBL/GenBank/DDBJ whole genome shotgun (WGS) entry which is preliminary data.</text>
</comment>
<evidence type="ECO:0000313" key="2">
    <source>
        <dbReference type="Proteomes" id="UP000604083"/>
    </source>
</evidence>
<dbReference type="RefSeq" id="WP_200392880.1">
    <property type="nucleotide sequence ID" value="NZ_JAENIO010000054.1"/>
</dbReference>
<dbReference type="EMBL" id="JAENIO010000054">
    <property type="protein sequence ID" value="MBK1835445.1"/>
    <property type="molecule type" value="Genomic_DNA"/>
</dbReference>
<keyword evidence="2" id="KW-1185">Reference proteome</keyword>
<organism evidence="1 2">
    <name type="scientific">Roseibacillus ishigakijimensis</name>
    <dbReference type="NCBI Taxonomy" id="454146"/>
    <lineage>
        <taxon>Bacteria</taxon>
        <taxon>Pseudomonadati</taxon>
        <taxon>Verrucomicrobiota</taxon>
        <taxon>Verrucomicrobiia</taxon>
        <taxon>Verrucomicrobiales</taxon>
        <taxon>Verrucomicrobiaceae</taxon>
        <taxon>Roseibacillus</taxon>
    </lineage>
</organism>
<accession>A0A934VNV8</accession>